<keyword evidence="2" id="KW-0695">RNA-directed DNA polymerase</keyword>
<keyword evidence="3" id="KW-1185">Reference proteome</keyword>
<dbReference type="Pfam" id="PF08388">
    <property type="entry name" value="GIIM"/>
    <property type="match status" value="1"/>
</dbReference>
<dbReference type="SMART" id="SM00507">
    <property type="entry name" value="HNHc"/>
    <property type="match status" value="1"/>
</dbReference>
<dbReference type="CDD" id="cd00085">
    <property type="entry name" value="HNHc"/>
    <property type="match status" value="1"/>
</dbReference>
<name>A0ABU8YVL3_9CYAN</name>
<dbReference type="EMBL" id="JBBLXS010000621">
    <property type="protein sequence ID" value="MEK0188454.1"/>
    <property type="molecule type" value="Genomic_DNA"/>
</dbReference>
<reference evidence="2 3" key="1">
    <citation type="journal article" date="2020" name="Harmful Algae">
        <title>Molecular and morphological characterization of a novel dihydroanatoxin-a producing Microcoleus species (cyanobacteria) from the Russian River, California, USA.</title>
        <authorList>
            <person name="Conklin K.Y."/>
            <person name="Stancheva R."/>
            <person name="Otten T.G."/>
            <person name="Fadness R."/>
            <person name="Boyer G.L."/>
            <person name="Read B."/>
            <person name="Zhang X."/>
            <person name="Sheath R.G."/>
        </authorList>
    </citation>
    <scope>NUCLEOTIDE SEQUENCE [LARGE SCALE GENOMIC DNA]</scope>
    <source>
        <strain evidence="2 3">PTRS2</strain>
    </source>
</reference>
<dbReference type="PANTHER" id="PTHR34047">
    <property type="entry name" value="NUCLEAR INTRON MATURASE 1, MITOCHONDRIAL-RELATED"/>
    <property type="match status" value="1"/>
</dbReference>
<evidence type="ECO:0000313" key="2">
    <source>
        <dbReference type="EMBL" id="MEK0188454.1"/>
    </source>
</evidence>
<sequence length="575" mass="65971">MNTSNTESIQTEVEWKDINWKKIQRIVFKLQKRIFKASQRGDVKAVRRLQKTLMRSWSAKALAVRRVTQDNRGKKTAGIDGIKSLIPKQRLELVRQLRLNQKAKPVRRVWIDKPGRDEKRPLGIPTMNDRASQALVKAALEPEWEAKFEPNSYGFRPGRSCHDAIEAIYGAIKQKPKYVLDADIAKCFDRINHEALLEKLNTSPTIRRQIRAWLKAGVIDSSEYANRNKKKGFSQSSEGTPQGGVISPLLANIALHGLENRLLQYVETVDMKNNYGRQQSKRSKRMTLTVVRYADDFVILHKDKAVVQRCMQITAEWLSGIGLELKPEKTRLSHTLVEEGGNIGFDFLGFNVRQFEVGEYASKQGFKTIITPSKEKLKVHLSKVGDLIDKHKGSSRDALIATLNPVIRGWSNYYKTVCSKDIFQLADHIIYQQIRGWAIYRHESADKTWTTKGNNNWVFATKNGKHCLAKHGDTPITRHTKVKGEISPYDGDWVYWSKRKGEYPETPKQLSELIKKQDGKCSHCGLYFTSDCLIEVHHIDRNRSNNKKTNLTAVHRHCHDIIHAKWEPFIVGDEK</sequence>
<evidence type="ECO:0000313" key="3">
    <source>
        <dbReference type="Proteomes" id="UP001384579"/>
    </source>
</evidence>
<organism evidence="2 3">
    <name type="scientific">Microcoleus anatoxicus PTRS2</name>
    <dbReference type="NCBI Taxonomy" id="2705321"/>
    <lineage>
        <taxon>Bacteria</taxon>
        <taxon>Bacillati</taxon>
        <taxon>Cyanobacteriota</taxon>
        <taxon>Cyanophyceae</taxon>
        <taxon>Oscillatoriophycideae</taxon>
        <taxon>Oscillatoriales</taxon>
        <taxon>Microcoleaceae</taxon>
        <taxon>Microcoleus</taxon>
        <taxon>Microcoleus anatoxicus</taxon>
    </lineage>
</organism>
<accession>A0ABU8YVL3</accession>
<keyword evidence="2" id="KW-0548">Nucleotidyltransferase</keyword>
<gene>
    <name evidence="2" type="primary">ltrA</name>
    <name evidence="2" type="ORF">WMG39_26950</name>
</gene>
<proteinExistence type="predicted"/>
<dbReference type="Proteomes" id="UP001384579">
    <property type="component" value="Unassembled WGS sequence"/>
</dbReference>
<dbReference type="InterPro" id="IPR043502">
    <property type="entry name" value="DNA/RNA_pol_sf"/>
</dbReference>
<dbReference type="InterPro" id="IPR030931">
    <property type="entry name" value="Group_II_RT_mat"/>
</dbReference>
<dbReference type="InterPro" id="IPR003615">
    <property type="entry name" value="HNH_nuc"/>
</dbReference>
<dbReference type="EC" id="2.7.7.49" evidence="2"/>
<evidence type="ECO:0000259" key="1">
    <source>
        <dbReference type="PROSITE" id="PS50878"/>
    </source>
</evidence>
<dbReference type="NCBIfam" id="TIGR04416">
    <property type="entry name" value="group_II_RT_mat"/>
    <property type="match status" value="1"/>
</dbReference>
<dbReference type="PANTHER" id="PTHR34047:SF10">
    <property type="entry name" value="GROUP II INTRON-ASSOCIATED OPEN READING FRAME"/>
    <property type="match status" value="1"/>
</dbReference>
<dbReference type="GO" id="GO:0003964">
    <property type="term" value="F:RNA-directed DNA polymerase activity"/>
    <property type="evidence" value="ECO:0007669"/>
    <property type="project" value="UniProtKB-KW"/>
</dbReference>
<dbReference type="CDD" id="cd01651">
    <property type="entry name" value="RT_G2_intron"/>
    <property type="match status" value="1"/>
</dbReference>
<dbReference type="PROSITE" id="PS50878">
    <property type="entry name" value="RT_POL"/>
    <property type="match status" value="1"/>
</dbReference>
<dbReference type="RefSeq" id="WP_340542094.1">
    <property type="nucleotide sequence ID" value="NZ_JBBLXS010000621.1"/>
</dbReference>
<dbReference type="Pfam" id="PF13655">
    <property type="entry name" value="RVT_N"/>
    <property type="match status" value="1"/>
</dbReference>
<dbReference type="InterPro" id="IPR025960">
    <property type="entry name" value="RVT_N"/>
</dbReference>
<protein>
    <submittedName>
        <fullName evidence="2">Group II intron reverse transcriptase/maturase</fullName>
        <ecNumber evidence="2">2.7.7.49</ecNumber>
    </submittedName>
</protein>
<dbReference type="SUPFAM" id="SSF56672">
    <property type="entry name" value="DNA/RNA polymerases"/>
    <property type="match status" value="1"/>
</dbReference>
<dbReference type="InterPro" id="IPR013597">
    <property type="entry name" value="Mat_intron_G2"/>
</dbReference>
<dbReference type="InterPro" id="IPR051083">
    <property type="entry name" value="GrpII_Intron_Splice-Mob/Def"/>
</dbReference>
<comment type="caution">
    <text evidence="2">The sequence shown here is derived from an EMBL/GenBank/DDBJ whole genome shotgun (WGS) entry which is preliminary data.</text>
</comment>
<dbReference type="InterPro" id="IPR000477">
    <property type="entry name" value="RT_dom"/>
</dbReference>
<dbReference type="Pfam" id="PF00078">
    <property type="entry name" value="RVT_1"/>
    <property type="match status" value="1"/>
</dbReference>
<feature type="domain" description="Reverse transcriptase" evidence="1">
    <location>
        <begin position="92"/>
        <end position="352"/>
    </location>
</feature>
<keyword evidence="2" id="KW-0808">Transferase</keyword>